<dbReference type="Gramene" id="ABO94204">
    <property type="protein sequence ID" value="ABO94204"/>
    <property type="gene ID" value="OSTLU_29036"/>
</dbReference>
<sequence length="289" mass="31053">MATTTTAAFARAARAAARADARATGRDARRAARGARATRRANDGEVEVEVGTGDGDGARGARATTRRRALAATVFVGAAASGVGASRAEDEITAGAREALALAPTTLDDVELEPYVDLDNGYAFLSPKGWVKDLPNGIAEIEIHPVSEYGGRRFKVQVRPYGKKTKSLRVDELDEPEYANPRAYAEDVARKYAPLEGEGETNRGQAVSKVLSSRMSDDGRYYYFEYSTESMLPLHFWGVLALGPGPVGSARKLGRKDIITMTCQMPEDKGPEAAALLEHLVSTFKVLDV</sequence>
<dbReference type="InterPro" id="IPR016123">
    <property type="entry name" value="Mog1/PsbP_a/b/a-sand"/>
</dbReference>
<accession>A4RRJ3</accession>
<dbReference type="RefSeq" id="XP_001415912.1">
    <property type="nucleotide sequence ID" value="XM_001415875.1"/>
</dbReference>
<dbReference type="GO" id="GO:0005509">
    <property type="term" value="F:calcium ion binding"/>
    <property type="evidence" value="ECO:0007669"/>
    <property type="project" value="InterPro"/>
</dbReference>
<name>A4RRJ3_OSTLU</name>
<evidence type="ECO:0000256" key="1">
    <source>
        <dbReference type="SAM" id="MobiDB-lite"/>
    </source>
</evidence>
<gene>
    <name evidence="3" type="primary">PSBP6</name>
    <name evidence="3" type="ORF">OSTLU_29036</name>
</gene>
<dbReference type="PANTHER" id="PTHR31407">
    <property type="match status" value="1"/>
</dbReference>
<dbReference type="EMBL" id="CP000581">
    <property type="protein sequence ID" value="ABO94204.1"/>
    <property type="molecule type" value="Genomic_DNA"/>
</dbReference>
<dbReference type="GeneID" id="4999399"/>
<evidence type="ECO:0000313" key="4">
    <source>
        <dbReference type="Proteomes" id="UP000001568"/>
    </source>
</evidence>
<dbReference type="Proteomes" id="UP000001568">
    <property type="component" value="Chromosome 1"/>
</dbReference>
<reference evidence="3 4" key="1">
    <citation type="journal article" date="2007" name="Proc. Natl. Acad. Sci. U.S.A.">
        <title>The tiny eukaryote Ostreococcus provides genomic insights into the paradox of plankton speciation.</title>
        <authorList>
            <person name="Palenik B."/>
            <person name="Grimwood J."/>
            <person name="Aerts A."/>
            <person name="Rouze P."/>
            <person name="Salamov A."/>
            <person name="Putnam N."/>
            <person name="Dupont C."/>
            <person name="Jorgensen R."/>
            <person name="Derelle E."/>
            <person name="Rombauts S."/>
            <person name="Zhou K."/>
            <person name="Otillar R."/>
            <person name="Merchant S.S."/>
            <person name="Podell S."/>
            <person name="Gaasterland T."/>
            <person name="Napoli C."/>
            <person name="Gendler K."/>
            <person name="Manuell A."/>
            <person name="Tai V."/>
            <person name="Vallon O."/>
            <person name="Piganeau G."/>
            <person name="Jancek S."/>
            <person name="Heijde M."/>
            <person name="Jabbari K."/>
            <person name="Bowler C."/>
            <person name="Lohr M."/>
            <person name="Robbens S."/>
            <person name="Werner G."/>
            <person name="Dubchak I."/>
            <person name="Pazour G.J."/>
            <person name="Ren Q."/>
            <person name="Paulsen I."/>
            <person name="Delwiche C."/>
            <person name="Schmutz J."/>
            <person name="Rokhsar D."/>
            <person name="Van de Peer Y."/>
            <person name="Moreau H."/>
            <person name="Grigoriev I.V."/>
        </authorList>
    </citation>
    <scope>NUCLEOTIDE SEQUENCE [LARGE SCALE GENOMIC DNA]</scope>
    <source>
        <strain evidence="3 4">CCE9901</strain>
    </source>
</reference>
<dbReference type="HOGENOM" id="CLU_084049_0_0_1"/>
<dbReference type="Gene3D" id="3.40.1000.10">
    <property type="entry name" value="Mog1/PsbP, alpha/beta/alpha sandwich"/>
    <property type="match status" value="1"/>
</dbReference>
<evidence type="ECO:0000259" key="2">
    <source>
        <dbReference type="Pfam" id="PF01789"/>
    </source>
</evidence>
<organism evidence="3 4">
    <name type="scientific">Ostreococcus lucimarinus (strain CCE9901)</name>
    <dbReference type="NCBI Taxonomy" id="436017"/>
    <lineage>
        <taxon>Eukaryota</taxon>
        <taxon>Viridiplantae</taxon>
        <taxon>Chlorophyta</taxon>
        <taxon>Mamiellophyceae</taxon>
        <taxon>Mamiellales</taxon>
        <taxon>Bathycoccaceae</taxon>
        <taxon>Ostreococcus</taxon>
    </lineage>
</organism>
<dbReference type="GO" id="GO:0019898">
    <property type="term" value="C:extrinsic component of membrane"/>
    <property type="evidence" value="ECO:0007669"/>
    <property type="project" value="InterPro"/>
</dbReference>
<dbReference type="SUPFAM" id="SSF55724">
    <property type="entry name" value="Mog1p/PsbP-like"/>
    <property type="match status" value="1"/>
</dbReference>
<evidence type="ECO:0000313" key="3">
    <source>
        <dbReference type="EMBL" id="ABO94204.1"/>
    </source>
</evidence>
<keyword evidence="4" id="KW-1185">Reference proteome</keyword>
<dbReference type="OMA" id="KVQVRPY"/>
<proteinExistence type="predicted"/>
<dbReference type="GO" id="GO:0015979">
    <property type="term" value="P:photosynthesis"/>
    <property type="evidence" value="ECO:0007669"/>
    <property type="project" value="InterPro"/>
</dbReference>
<dbReference type="InterPro" id="IPR002683">
    <property type="entry name" value="PsbP_C"/>
</dbReference>
<dbReference type="AlphaFoldDB" id="A4RRJ3"/>
<dbReference type="PANTHER" id="PTHR31407:SF16">
    <property type="entry name" value="PSBP DOMAIN-CONTAINING PROTEIN 7, CHLOROPLASTIC"/>
    <property type="match status" value="1"/>
</dbReference>
<dbReference type="KEGG" id="olu:OSTLU_29036"/>
<dbReference type="OrthoDB" id="496472at2759"/>
<dbReference type="Pfam" id="PF01789">
    <property type="entry name" value="PsbP"/>
    <property type="match status" value="1"/>
</dbReference>
<feature type="domain" description="PsbP C-terminal" evidence="2">
    <location>
        <begin position="112"/>
        <end position="286"/>
    </location>
</feature>
<dbReference type="GO" id="GO:0009654">
    <property type="term" value="C:photosystem II oxygen evolving complex"/>
    <property type="evidence" value="ECO:0007669"/>
    <property type="project" value="InterPro"/>
</dbReference>
<feature type="compositionally biased region" description="Basic and acidic residues" evidence="1">
    <location>
        <begin position="20"/>
        <end position="30"/>
    </location>
</feature>
<feature type="region of interest" description="Disordered" evidence="1">
    <location>
        <begin position="20"/>
        <end position="61"/>
    </location>
</feature>
<protein>
    <submittedName>
        <fullName evidence="3">Lumenal PsbP-like protein</fullName>
    </submittedName>
</protein>